<name>A0ABT9XL99_9BACL</name>
<proteinExistence type="predicted"/>
<keyword evidence="2" id="KW-1185">Reference proteome</keyword>
<dbReference type="Proteomes" id="UP001232973">
    <property type="component" value="Unassembled WGS sequence"/>
</dbReference>
<gene>
    <name evidence="1" type="ORF">J2S03_002952</name>
</gene>
<reference evidence="1 2" key="1">
    <citation type="submission" date="2023-07" db="EMBL/GenBank/DDBJ databases">
        <title>Genomic Encyclopedia of Type Strains, Phase IV (KMG-IV): sequencing the most valuable type-strain genomes for metagenomic binning, comparative biology and taxonomic classification.</title>
        <authorList>
            <person name="Goeker M."/>
        </authorList>
    </citation>
    <scope>NUCLEOTIDE SEQUENCE [LARGE SCALE GENOMIC DNA]</scope>
    <source>
        <strain evidence="1 2">DSM 4006</strain>
    </source>
</reference>
<evidence type="ECO:0000313" key="1">
    <source>
        <dbReference type="EMBL" id="MDQ0191084.1"/>
    </source>
</evidence>
<accession>A0ABT9XL99</accession>
<protein>
    <submittedName>
        <fullName evidence="1">Uncharacterized protein</fullName>
    </submittedName>
</protein>
<dbReference type="RefSeq" id="WP_274455567.1">
    <property type="nucleotide sequence ID" value="NZ_CP067097.1"/>
</dbReference>
<evidence type="ECO:0000313" key="2">
    <source>
        <dbReference type="Proteomes" id="UP001232973"/>
    </source>
</evidence>
<dbReference type="EMBL" id="JAUSTP010000030">
    <property type="protein sequence ID" value="MDQ0191084.1"/>
    <property type="molecule type" value="Genomic_DNA"/>
</dbReference>
<comment type="caution">
    <text evidence="1">The sequence shown here is derived from an EMBL/GenBank/DDBJ whole genome shotgun (WGS) entry which is preliminary data.</text>
</comment>
<organism evidence="1 2">
    <name type="scientific">Alicyclobacillus cycloheptanicus</name>
    <dbReference type="NCBI Taxonomy" id="1457"/>
    <lineage>
        <taxon>Bacteria</taxon>
        <taxon>Bacillati</taxon>
        <taxon>Bacillota</taxon>
        <taxon>Bacilli</taxon>
        <taxon>Bacillales</taxon>
        <taxon>Alicyclobacillaceae</taxon>
        <taxon>Alicyclobacillus</taxon>
    </lineage>
</organism>
<sequence length="75" mass="8392">MKVVTVSKSLFNPIPLPGMGRSIEVNGVTERDIAEIRDAFSQSELFVEFAEKPGDKLHVKQLWANPHSPQITLFV</sequence>